<evidence type="ECO:0000313" key="1">
    <source>
        <dbReference type="EMBL" id="EDO19607.1"/>
    </source>
</evidence>
<protein>
    <submittedName>
        <fullName evidence="1">Uncharacterized protein</fullName>
    </submittedName>
</protein>
<accession>A7TDY7</accession>
<dbReference type="InParanoid" id="A7TDY7"/>
<gene>
    <name evidence="1" type="ORF">Kpol_1018p145</name>
</gene>
<keyword evidence="2" id="KW-1185">Reference proteome</keyword>
<dbReference type="PhylomeDB" id="A7TDY7"/>
<dbReference type="HOGENOM" id="CLU_1918657_0_0_1"/>
<dbReference type="Proteomes" id="UP000000267">
    <property type="component" value="Unassembled WGS sequence"/>
</dbReference>
<evidence type="ECO:0000313" key="2">
    <source>
        <dbReference type="Proteomes" id="UP000000267"/>
    </source>
</evidence>
<dbReference type="EMBL" id="DS480378">
    <property type="protein sequence ID" value="EDO19607.1"/>
    <property type="molecule type" value="Genomic_DNA"/>
</dbReference>
<name>A7TDY7_VANPO</name>
<sequence>MNKLLEWYDQILLILKEEKVFGCLTNPNEIELEDDFQKSLNKQIDDIFCDTLMLKNENEEVNDMFRDKTAREVFKHVREEIEKTRIQKKSDKFIDSVIDTRILLNEKHDSRKSYSNPLMIKPTLSKLKVSMV</sequence>
<dbReference type="AlphaFoldDB" id="A7TDY7"/>
<proteinExistence type="predicted"/>
<organism evidence="2">
    <name type="scientific">Vanderwaltozyma polyspora (strain ATCC 22028 / DSM 70294 / BCRC 21397 / CBS 2163 / NBRC 10782 / NRRL Y-8283 / UCD 57-17)</name>
    <name type="common">Kluyveromyces polysporus</name>
    <dbReference type="NCBI Taxonomy" id="436907"/>
    <lineage>
        <taxon>Eukaryota</taxon>
        <taxon>Fungi</taxon>
        <taxon>Dikarya</taxon>
        <taxon>Ascomycota</taxon>
        <taxon>Saccharomycotina</taxon>
        <taxon>Saccharomycetes</taxon>
        <taxon>Saccharomycetales</taxon>
        <taxon>Saccharomycetaceae</taxon>
        <taxon>Vanderwaltozyma</taxon>
    </lineage>
</organism>
<reference evidence="1 2" key="1">
    <citation type="journal article" date="2007" name="Proc. Natl. Acad. Sci. U.S.A.">
        <title>Independent sorting-out of thousands of duplicated gene pairs in two yeast species descended from a whole-genome duplication.</title>
        <authorList>
            <person name="Scannell D.R."/>
            <person name="Frank A.C."/>
            <person name="Conant G.C."/>
            <person name="Byrne K.P."/>
            <person name="Woolfit M."/>
            <person name="Wolfe K.H."/>
        </authorList>
    </citation>
    <scope>NUCLEOTIDE SEQUENCE [LARGE SCALE GENOMIC DNA]</scope>
    <source>
        <strain evidence="2">ATCC 22028 / DSM 70294 / BCRC 21397 / CBS 2163 / NBRC 10782 / NRRL Y-8283 / UCD 57-17</strain>
    </source>
</reference>
<dbReference type="KEGG" id="vpo:Kpol_1018p145"/>
<dbReference type="RefSeq" id="XP_001647465.1">
    <property type="nucleotide sequence ID" value="XM_001647415.1"/>
</dbReference>
<dbReference type="GeneID" id="5547971"/>